<reference evidence="2 3" key="1">
    <citation type="submission" date="2015-11" db="EMBL/GenBank/DDBJ databases">
        <authorList>
            <person name="Lin W."/>
        </authorList>
    </citation>
    <scope>NUCLEOTIDE SEQUENCE [LARGE SCALE GENOMIC DNA]</scope>
    <source>
        <strain evidence="2 3">HCH-1</strain>
    </source>
</reference>
<gene>
    <name evidence="2" type="ORF">ASN18_1137</name>
</gene>
<dbReference type="SUPFAM" id="SSF111321">
    <property type="entry name" value="AF1104-like"/>
    <property type="match status" value="1"/>
</dbReference>
<comment type="caution">
    <text evidence="2">The sequence shown here is derived from an EMBL/GenBank/DDBJ whole genome shotgun (WGS) entry which is preliminary data.</text>
</comment>
<dbReference type="InterPro" id="IPR014444">
    <property type="entry name" value="PH1575-like"/>
</dbReference>
<evidence type="ECO:0000259" key="1">
    <source>
        <dbReference type="Pfam" id="PF01937"/>
    </source>
</evidence>
<organism evidence="2 3">
    <name type="scientific">Candidatus Magnetominusculus xianensis</name>
    <dbReference type="NCBI Taxonomy" id="1748249"/>
    <lineage>
        <taxon>Bacteria</taxon>
        <taxon>Pseudomonadati</taxon>
        <taxon>Nitrospirota</taxon>
        <taxon>Nitrospiria</taxon>
        <taxon>Nitrospirales</taxon>
        <taxon>Nitrospiraceae</taxon>
        <taxon>Candidatus Magnetominusculus</taxon>
    </lineage>
</organism>
<feature type="domain" description="Damage-control phosphatase ARMT1-like metal-binding" evidence="1">
    <location>
        <begin position="7"/>
        <end position="278"/>
    </location>
</feature>
<sequence length="290" mass="32890">MIKVSLDCFPCFLRQTVTALSQLDVDDAARYQIIREVLGILRDVDVERTPAYATTFMYRTIKQRTGLDPYAVLKRKYNEFALGLYQGLRHQVFNSRDPLWSAARIAIAGNIIDFGIYESFDVEKTIARALEDVIAVDDFDFFKAELQRHDEILYLFDNAGEIVFDKLLIEVLTGMGKRVTAVVKGAPVINDSTMEDALMTGIDKHCHVMDNGSDAVGTDLNFCSQDFIKEYERHSFVISKGQGNFETLDGCRHKNIVFLFQAKCDVIASHLNLTKGSMLLKGQLKHQQER</sequence>
<name>A0ABR5SGI5_9BACT</name>
<proteinExistence type="predicted"/>
<dbReference type="Gene3D" id="3.40.50.10880">
    <property type="entry name" value="Uncharacterised protein PF01937, DUF89, domain 3"/>
    <property type="match status" value="1"/>
</dbReference>
<keyword evidence="3" id="KW-1185">Reference proteome</keyword>
<dbReference type="Gene3D" id="1.10.285.20">
    <property type="entry name" value="Uncharacterised protein PF01937, DUF89, domain 2"/>
    <property type="match status" value="1"/>
</dbReference>
<accession>A0ABR5SGI5</accession>
<dbReference type="EMBL" id="LNQR01000036">
    <property type="protein sequence ID" value="KWT90131.1"/>
    <property type="molecule type" value="Genomic_DNA"/>
</dbReference>
<dbReference type="RefSeq" id="WP_085051783.1">
    <property type="nucleotide sequence ID" value="NZ_LNQR01000036.1"/>
</dbReference>
<evidence type="ECO:0000313" key="2">
    <source>
        <dbReference type="EMBL" id="KWT90131.1"/>
    </source>
</evidence>
<dbReference type="Proteomes" id="UP000060487">
    <property type="component" value="Unassembled WGS sequence"/>
</dbReference>
<evidence type="ECO:0000313" key="3">
    <source>
        <dbReference type="Proteomes" id="UP000060487"/>
    </source>
</evidence>
<dbReference type="InterPro" id="IPR036075">
    <property type="entry name" value="ARMT-1-like_metal-bd_sf"/>
</dbReference>
<dbReference type="PIRSF" id="PIRSF006593">
    <property type="entry name" value="UCP006593"/>
    <property type="match status" value="1"/>
</dbReference>
<protein>
    <recommendedName>
        <fullName evidence="1">Damage-control phosphatase ARMT1-like metal-binding domain-containing protein</fullName>
    </recommendedName>
</protein>
<dbReference type="Pfam" id="PF01937">
    <property type="entry name" value="ARMT1-like_dom"/>
    <property type="match status" value="1"/>
</dbReference>
<dbReference type="InterPro" id="IPR002791">
    <property type="entry name" value="ARMT1-like_metal-bd"/>
</dbReference>